<dbReference type="Pfam" id="PF03195">
    <property type="entry name" value="LOB"/>
    <property type="match status" value="1"/>
</dbReference>
<comment type="similarity">
    <text evidence="1">Belongs to the LOB domain-containing protein family.</text>
</comment>
<evidence type="ECO:0000256" key="3">
    <source>
        <dbReference type="SAM" id="MobiDB-lite"/>
    </source>
</evidence>
<comment type="caution">
    <text evidence="5">The sequence shown here is derived from an EMBL/GenBank/DDBJ whole genome shotgun (WGS) entry which is preliminary data.</text>
</comment>
<dbReference type="Proteomes" id="UP001172457">
    <property type="component" value="Chromosome 7"/>
</dbReference>
<dbReference type="PANTHER" id="PTHR31301:SF104">
    <property type="entry name" value="LOB DOMAIN-CONTAINING PROTEIN 1-LIKE"/>
    <property type="match status" value="1"/>
</dbReference>
<gene>
    <name evidence="5" type="ORF">OSB04_029150</name>
</gene>
<accession>A0AA38WA03</accession>
<evidence type="ECO:0000313" key="5">
    <source>
        <dbReference type="EMBL" id="KAJ9542644.1"/>
    </source>
</evidence>
<dbReference type="EMBL" id="JARYMX010000007">
    <property type="protein sequence ID" value="KAJ9542644.1"/>
    <property type="molecule type" value="Genomic_DNA"/>
</dbReference>
<evidence type="ECO:0000256" key="2">
    <source>
        <dbReference type="SAM" id="Coils"/>
    </source>
</evidence>
<evidence type="ECO:0000259" key="4">
    <source>
        <dbReference type="PROSITE" id="PS50891"/>
    </source>
</evidence>
<reference evidence="5" key="1">
    <citation type="submission" date="2023-03" db="EMBL/GenBank/DDBJ databases">
        <title>Chromosome-scale reference genome and RAD-based genetic map of yellow starthistle (Centaurea solstitialis) reveal putative structural variation and QTLs associated with invader traits.</title>
        <authorList>
            <person name="Reatini B."/>
            <person name="Cang F.A."/>
            <person name="Jiang Q."/>
            <person name="Mckibben M.T.W."/>
            <person name="Barker M.S."/>
            <person name="Rieseberg L.H."/>
            <person name="Dlugosch K.M."/>
        </authorList>
    </citation>
    <scope>NUCLEOTIDE SEQUENCE</scope>
    <source>
        <strain evidence="5">CAN-66</strain>
        <tissue evidence="5">Leaf</tissue>
    </source>
</reference>
<dbReference type="PANTHER" id="PTHR31301">
    <property type="entry name" value="LOB DOMAIN-CONTAINING PROTEIN 4-RELATED"/>
    <property type="match status" value="1"/>
</dbReference>
<feature type="coiled-coil region" evidence="2">
    <location>
        <begin position="109"/>
        <end position="136"/>
    </location>
</feature>
<evidence type="ECO:0000256" key="1">
    <source>
        <dbReference type="ARBA" id="ARBA00005474"/>
    </source>
</evidence>
<keyword evidence="2" id="KW-0175">Coiled coil</keyword>
<dbReference type="PROSITE" id="PS50891">
    <property type="entry name" value="LOB"/>
    <property type="match status" value="1"/>
</dbReference>
<keyword evidence="6" id="KW-1185">Reference proteome</keyword>
<feature type="compositionally biased region" description="Low complexity" evidence="3">
    <location>
        <begin position="9"/>
        <end position="25"/>
    </location>
</feature>
<dbReference type="AlphaFoldDB" id="A0AA38WA03"/>
<dbReference type="InterPro" id="IPR004883">
    <property type="entry name" value="LOB"/>
</dbReference>
<feature type="region of interest" description="Disordered" evidence="3">
    <location>
        <begin position="1"/>
        <end position="25"/>
    </location>
</feature>
<evidence type="ECO:0000313" key="6">
    <source>
        <dbReference type="Proteomes" id="UP001172457"/>
    </source>
</evidence>
<organism evidence="5 6">
    <name type="scientific">Centaurea solstitialis</name>
    <name type="common">yellow star-thistle</name>
    <dbReference type="NCBI Taxonomy" id="347529"/>
    <lineage>
        <taxon>Eukaryota</taxon>
        <taxon>Viridiplantae</taxon>
        <taxon>Streptophyta</taxon>
        <taxon>Embryophyta</taxon>
        <taxon>Tracheophyta</taxon>
        <taxon>Spermatophyta</taxon>
        <taxon>Magnoliopsida</taxon>
        <taxon>eudicotyledons</taxon>
        <taxon>Gunneridae</taxon>
        <taxon>Pentapetalae</taxon>
        <taxon>asterids</taxon>
        <taxon>campanulids</taxon>
        <taxon>Asterales</taxon>
        <taxon>Asteraceae</taxon>
        <taxon>Carduoideae</taxon>
        <taxon>Cardueae</taxon>
        <taxon>Centaureinae</taxon>
        <taxon>Centaurea</taxon>
    </lineage>
</organism>
<protein>
    <recommendedName>
        <fullName evidence="4">LOB domain-containing protein</fullName>
    </recommendedName>
</protein>
<sequence>MTNEHSKGTLPPRSSSLSSTSSPTLAVSTPCAACRMLRRRCVETCILAPHFPPDEPLKFTVAHRIFGASNITKLLQELPESQREDAINSMVYEANARIRDPVYGCTGAIFQLQNQVNELQAQLAKAKAEIFSIQGQHAAMVCINMSQSPQTSSEESFDGFKNSFDESFQSSDPSLYLDNEQETLWETIWA</sequence>
<feature type="domain" description="LOB" evidence="4">
    <location>
        <begin position="29"/>
        <end position="130"/>
    </location>
</feature>
<name>A0AA38WA03_9ASTR</name>
<proteinExistence type="inferred from homology"/>